<evidence type="ECO:0000256" key="3">
    <source>
        <dbReference type="ARBA" id="ARBA00023163"/>
    </source>
</evidence>
<keyword evidence="7" id="KW-1185">Reference proteome</keyword>
<dbReference type="InterPro" id="IPR035472">
    <property type="entry name" value="RpiR-like_SIS"/>
</dbReference>
<feature type="domain" description="SIS" evidence="5">
    <location>
        <begin position="130"/>
        <end position="273"/>
    </location>
</feature>
<dbReference type="CDD" id="cd05013">
    <property type="entry name" value="SIS_RpiR"/>
    <property type="match status" value="1"/>
</dbReference>
<sequence>MHNRLKGNEIFLLARTLAPELGKKERSIARFIDDNPQSLSKMCITDIANYLNVSVSSITKVSKKLGFTGFHDLKINIARQVSTQEDIIDIPVIPDSEKYVEQVIESTFLNSVLALQDSLSVINSAVIKAVAYLFINKPESARIFIAGCGGSGSICDDFNHKLLKIGIFSSVFSDSHKQLMTASLMQPGDILLAISHSGQTTDIIQMVKAANENGAETICLTNYPNSPLSLIARHSIISSVKNNPITGENATTRIVHLNILDAIFTIIASKTSEKSQTSLHNTRNAVASKRTAN</sequence>
<comment type="caution">
    <text evidence="6">The sequence shown here is derived from an EMBL/GenBank/DDBJ whole genome shotgun (WGS) entry which is preliminary data.</text>
</comment>
<proteinExistence type="predicted"/>
<keyword evidence="1" id="KW-0805">Transcription regulation</keyword>
<dbReference type="Gene3D" id="3.40.50.10490">
    <property type="entry name" value="Glucose-6-phosphate isomerase like protein, domain 1"/>
    <property type="match status" value="1"/>
</dbReference>
<evidence type="ECO:0000256" key="2">
    <source>
        <dbReference type="ARBA" id="ARBA00023125"/>
    </source>
</evidence>
<dbReference type="PANTHER" id="PTHR30514:SF1">
    <property type="entry name" value="HTH-TYPE TRANSCRIPTIONAL REGULATOR HEXR-RELATED"/>
    <property type="match status" value="1"/>
</dbReference>
<feature type="domain" description="HTH rpiR-type" evidence="4">
    <location>
        <begin position="8"/>
        <end position="84"/>
    </location>
</feature>
<dbReference type="InterPro" id="IPR000281">
    <property type="entry name" value="HTH_RpiR"/>
</dbReference>
<evidence type="ECO:0000259" key="4">
    <source>
        <dbReference type="PROSITE" id="PS51071"/>
    </source>
</evidence>
<dbReference type="Proteomes" id="UP000198841">
    <property type="component" value="Unassembled WGS sequence"/>
</dbReference>
<keyword evidence="3" id="KW-0804">Transcription</keyword>
<accession>A0A1I3T5N3</accession>
<dbReference type="Pfam" id="PF01380">
    <property type="entry name" value="SIS"/>
    <property type="match status" value="1"/>
</dbReference>
<dbReference type="InterPro" id="IPR009057">
    <property type="entry name" value="Homeodomain-like_sf"/>
</dbReference>
<name>A0A1I3T5N3_9GAMM</name>
<evidence type="ECO:0000313" key="6">
    <source>
        <dbReference type="EMBL" id="SFJ65903.1"/>
    </source>
</evidence>
<protein>
    <submittedName>
        <fullName evidence="6">Transcriptional regulator, RpiR family</fullName>
    </submittedName>
</protein>
<dbReference type="EMBL" id="FOSD01000002">
    <property type="protein sequence ID" value="SFJ65903.1"/>
    <property type="molecule type" value="Genomic_DNA"/>
</dbReference>
<keyword evidence="2" id="KW-0238">DNA-binding</keyword>
<evidence type="ECO:0000256" key="1">
    <source>
        <dbReference type="ARBA" id="ARBA00023015"/>
    </source>
</evidence>
<dbReference type="PROSITE" id="PS51071">
    <property type="entry name" value="HTH_RPIR"/>
    <property type="match status" value="1"/>
</dbReference>
<dbReference type="PANTHER" id="PTHR30514">
    <property type="entry name" value="GLUCOKINASE"/>
    <property type="match status" value="1"/>
</dbReference>
<dbReference type="InterPro" id="IPR001347">
    <property type="entry name" value="SIS_dom"/>
</dbReference>
<dbReference type="SUPFAM" id="SSF53697">
    <property type="entry name" value="SIS domain"/>
    <property type="match status" value="1"/>
</dbReference>
<dbReference type="InterPro" id="IPR036388">
    <property type="entry name" value="WH-like_DNA-bd_sf"/>
</dbReference>
<dbReference type="InterPro" id="IPR046348">
    <property type="entry name" value="SIS_dom_sf"/>
</dbReference>
<evidence type="ECO:0000313" key="7">
    <source>
        <dbReference type="Proteomes" id="UP000198841"/>
    </source>
</evidence>
<gene>
    <name evidence="6" type="ORF">SAMN05518863_102233</name>
</gene>
<organism evidence="6 7">
    <name type="scientific">Candidatus Pantoea symbiotica</name>
    <dbReference type="NCBI Taxonomy" id="1884370"/>
    <lineage>
        <taxon>Bacteria</taxon>
        <taxon>Pseudomonadati</taxon>
        <taxon>Pseudomonadota</taxon>
        <taxon>Gammaproteobacteria</taxon>
        <taxon>Enterobacterales</taxon>
        <taxon>Erwiniaceae</taxon>
        <taxon>Pantoea</taxon>
    </lineage>
</organism>
<dbReference type="InterPro" id="IPR047640">
    <property type="entry name" value="RpiR-like"/>
</dbReference>
<evidence type="ECO:0000259" key="5">
    <source>
        <dbReference type="PROSITE" id="PS51464"/>
    </source>
</evidence>
<dbReference type="Gene3D" id="1.10.10.10">
    <property type="entry name" value="Winged helix-like DNA-binding domain superfamily/Winged helix DNA-binding domain"/>
    <property type="match status" value="1"/>
</dbReference>
<reference evidence="6 7" key="1">
    <citation type="submission" date="2016-10" db="EMBL/GenBank/DDBJ databases">
        <authorList>
            <person name="Varghese N."/>
            <person name="Submissions S."/>
        </authorList>
    </citation>
    <scope>NUCLEOTIDE SEQUENCE [LARGE SCALE GENOMIC DNA]</scope>
    <source>
        <strain evidence="6 7">YR512</strain>
    </source>
</reference>
<dbReference type="RefSeq" id="WP_008107616.1">
    <property type="nucleotide sequence ID" value="NZ_FOSD01000002.1"/>
</dbReference>
<dbReference type="SUPFAM" id="SSF46689">
    <property type="entry name" value="Homeodomain-like"/>
    <property type="match status" value="1"/>
</dbReference>
<dbReference type="Pfam" id="PF01418">
    <property type="entry name" value="HTH_6"/>
    <property type="match status" value="1"/>
</dbReference>
<dbReference type="PROSITE" id="PS51464">
    <property type="entry name" value="SIS"/>
    <property type="match status" value="1"/>
</dbReference>